<evidence type="ECO:0000313" key="9">
    <source>
        <dbReference type="Proteomes" id="UP000722485"/>
    </source>
</evidence>
<evidence type="ECO:0000259" key="7">
    <source>
        <dbReference type="PROSITE" id="PS50048"/>
    </source>
</evidence>
<dbReference type="PROSITE" id="PS00463">
    <property type="entry name" value="ZN2_CY6_FUNGAL_1"/>
    <property type="match status" value="1"/>
</dbReference>
<accession>A0A9P5H6H1</accession>
<dbReference type="PANTHER" id="PTHR31845">
    <property type="entry name" value="FINGER DOMAIN PROTEIN, PUTATIVE-RELATED"/>
    <property type="match status" value="1"/>
</dbReference>
<comment type="subcellular location">
    <subcellularLocation>
        <location evidence="1">Nucleus</location>
    </subcellularLocation>
</comment>
<feature type="region of interest" description="Disordered" evidence="6">
    <location>
        <begin position="55"/>
        <end position="96"/>
    </location>
</feature>
<dbReference type="SMART" id="SM00066">
    <property type="entry name" value="GAL4"/>
    <property type="match status" value="1"/>
</dbReference>
<dbReference type="Proteomes" id="UP000722485">
    <property type="component" value="Unassembled WGS sequence"/>
</dbReference>
<evidence type="ECO:0000256" key="6">
    <source>
        <dbReference type="SAM" id="MobiDB-lite"/>
    </source>
</evidence>
<sequence>MDVDRVSPPSEPSGGARKRVSTACEACRVTKIKCQPSEQPGVCRKCLDSKKECISRTGPRTRRRRKFVIDGPHQQNQQPPPAPGPSKTFTIDFEVPSPNDVDENFDALRDSHEHIIDAIFPPEPDSDSFASSPANMTNMTGFPTPPSTHSHSIQSLHAKPQFNVDSANSLLASFRGMLVHFPCIVLRPEETVASLAASRPFVLLAILASASGSRTLQGHTLYDEEFRKVLGLKFVAGGERSLELLQGMLIYVAWYPFHLRPKNKQAFQYVRMAGDLTSDLELDQEMPDPASGEAPKDQVEKVRTYLAWYYAVSHFMTAWKKMDELVAPFTSWTATCCDILQRGAEVDGDFALTYLVKLSSFTNAANQAIHENKGTSHQQSQLVLLGLELQDRELRQTMLPHLANAVSVKLSETFFNVYLNGGCLLRLGRSKTAPPGFVFPTVPKLRLCVENLKALFQYVTSLSQSTFISFTIIDWSKVILSVILGVRLSFPMPEVPGWDDTWARSELFFDKFLTHMCEGVDLTSVNTRVDVLSASRVVLRVVKAKYDRRLELHAKASDRSTHGCPMFDTTMEPYISAWGDNFEISSAVPPAAPAVAGQQPVFHDLWATMTLGWAAEKAEDE</sequence>
<feature type="region of interest" description="Disordered" evidence="6">
    <location>
        <begin position="1"/>
        <end position="20"/>
    </location>
</feature>
<dbReference type="GO" id="GO:0005634">
    <property type="term" value="C:nucleus"/>
    <property type="evidence" value="ECO:0007669"/>
    <property type="project" value="UniProtKB-SubCell"/>
</dbReference>
<keyword evidence="4" id="KW-0804">Transcription</keyword>
<dbReference type="PROSITE" id="PS50048">
    <property type="entry name" value="ZN2_CY6_FUNGAL_2"/>
    <property type="match status" value="1"/>
</dbReference>
<dbReference type="AlphaFoldDB" id="A0A9P5H6H1"/>
<dbReference type="SUPFAM" id="SSF57701">
    <property type="entry name" value="Zn2/Cys6 DNA-binding domain"/>
    <property type="match status" value="1"/>
</dbReference>
<evidence type="ECO:0000256" key="4">
    <source>
        <dbReference type="ARBA" id="ARBA00023163"/>
    </source>
</evidence>
<protein>
    <recommendedName>
        <fullName evidence="7">Zn(2)-C6 fungal-type domain-containing protein</fullName>
    </recommendedName>
</protein>
<dbReference type="EMBL" id="JAANBB010000278">
    <property type="protein sequence ID" value="KAF7544917.1"/>
    <property type="molecule type" value="Genomic_DNA"/>
</dbReference>
<organism evidence="8 9">
    <name type="scientific">Cylindrodendrum hubeiense</name>
    <dbReference type="NCBI Taxonomy" id="595255"/>
    <lineage>
        <taxon>Eukaryota</taxon>
        <taxon>Fungi</taxon>
        <taxon>Dikarya</taxon>
        <taxon>Ascomycota</taxon>
        <taxon>Pezizomycotina</taxon>
        <taxon>Sordariomycetes</taxon>
        <taxon>Hypocreomycetidae</taxon>
        <taxon>Hypocreales</taxon>
        <taxon>Nectriaceae</taxon>
        <taxon>Cylindrodendrum</taxon>
    </lineage>
</organism>
<keyword evidence="9" id="KW-1185">Reference proteome</keyword>
<proteinExistence type="predicted"/>
<evidence type="ECO:0000256" key="3">
    <source>
        <dbReference type="ARBA" id="ARBA00023125"/>
    </source>
</evidence>
<gene>
    <name evidence="8" type="ORF">G7Z17_g9581</name>
</gene>
<dbReference type="InterPro" id="IPR001138">
    <property type="entry name" value="Zn2Cys6_DnaBD"/>
</dbReference>
<dbReference type="InterPro" id="IPR036864">
    <property type="entry name" value="Zn2-C6_fun-type_DNA-bd_sf"/>
</dbReference>
<dbReference type="GO" id="GO:0000976">
    <property type="term" value="F:transcription cis-regulatory region binding"/>
    <property type="evidence" value="ECO:0007669"/>
    <property type="project" value="TreeGrafter"/>
</dbReference>
<feature type="domain" description="Zn(2)-C6 fungal-type" evidence="7">
    <location>
        <begin position="23"/>
        <end position="55"/>
    </location>
</feature>
<dbReference type="GO" id="GO:0000981">
    <property type="term" value="F:DNA-binding transcription factor activity, RNA polymerase II-specific"/>
    <property type="evidence" value="ECO:0007669"/>
    <property type="project" value="InterPro"/>
</dbReference>
<comment type="caution">
    <text evidence="8">The sequence shown here is derived from an EMBL/GenBank/DDBJ whole genome shotgun (WGS) entry which is preliminary data.</text>
</comment>
<dbReference type="GO" id="GO:0008270">
    <property type="term" value="F:zinc ion binding"/>
    <property type="evidence" value="ECO:0007669"/>
    <property type="project" value="InterPro"/>
</dbReference>
<dbReference type="CDD" id="cd00067">
    <property type="entry name" value="GAL4"/>
    <property type="match status" value="1"/>
</dbReference>
<dbReference type="InterPro" id="IPR051089">
    <property type="entry name" value="prtT"/>
</dbReference>
<dbReference type="OrthoDB" id="5424793at2759"/>
<evidence type="ECO:0000313" key="8">
    <source>
        <dbReference type="EMBL" id="KAF7544917.1"/>
    </source>
</evidence>
<dbReference type="Gene3D" id="4.10.240.10">
    <property type="entry name" value="Zn(2)-C6 fungal-type DNA-binding domain"/>
    <property type="match status" value="1"/>
</dbReference>
<name>A0A9P5H6H1_9HYPO</name>
<reference evidence="8" key="1">
    <citation type="submission" date="2020-03" db="EMBL/GenBank/DDBJ databases">
        <title>Draft Genome Sequence of Cylindrodendrum hubeiense.</title>
        <authorList>
            <person name="Buettner E."/>
            <person name="Kellner H."/>
        </authorList>
    </citation>
    <scope>NUCLEOTIDE SEQUENCE</scope>
    <source>
        <strain evidence="8">IHI 201604</strain>
    </source>
</reference>
<evidence type="ECO:0000256" key="5">
    <source>
        <dbReference type="ARBA" id="ARBA00023242"/>
    </source>
</evidence>
<evidence type="ECO:0000256" key="2">
    <source>
        <dbReference type="ARBA" id="ARBA00023015"/>
    </source>
</evidence>
<evidence type="ECO:0000256" key="1">
    <source>
        <dbReference type="ARBA" id="ARBA00004123"/>
    </source>
</evidence>
<keyword evidence="3" id="KW-0238">DNA-binding</keyword>
<keyword evidence="2" id="KW-0805">Transcription regulation</keyword>
<dbReference type="PANTHER" id="PTHR31845:SF10">
    <property type="entry name" value="ZN(II)2CYS6 TRANSCRIPTION FACTOR (EUROFUNG)"/>
    <property type="match status" value="1"/>
</dbReference>
<keyword evidence="5" id="KW-0539">Nucleus</keyword>